<dbReference type="AlphaFoldDB" id="A0A8T2IPK9"/>
<name>A0A8T2IPK9_9PIPI</name>
<gene>
    <name evidence="1" type="ORF">GDO86_012172</name>
</gene>
<accession>A0A8T2IPK9</accession>
<dbReference type="EMBL" id="JAACNH010000008">
    <property type="protein sequence ID" value="KAG8433713.1"/>
    <property type="molecule type" value="Genomic_DNA"/>
</dbReference>
<organism evidence="1 2">
    <name type="scientific">Hymenochirus boettgeri</name>
    <name type="common">Congo dwarf clawed frog</name>
    <dbReference type="NCBI Taxonomy" id="247094"/>
    <lineage>
        <taxon>Eukaryota</taxon>
        <taxon>Metazoa</taxon>
        <taxon>Chordata</taxon>
        <taxon>Craniata</taxon>
        <taxon>Vertebrata</taxon>
        <taxon>Euteleostomi</taxon>
        <taxon>Amphibia</taxon>
        <taxon>Batrachia</taxon>
        <taxon>Anura</taxon>
        <taxon>Pipoidea</taxon>
        <taxon>Pipidae</taxon>
        <taxon>Pipinae</taxon>
        <taxon>Hymenochirus</taxon>
    </lineage>
</organism>
<evidence type="ECO:0000313" key="1">
    <source>
        <dbReference type="EMBL" id="KAG8433713.1"/>
    </source>
</evidence>
<dbReference type="Proteomes" id="UP000812440">
    <property type="component" value="Chromosome 7"/>
</dbReference>
<comment type="caution">
    <text evidence="1">The sequence shown here is derived from an EMBL/GenBank/DDBJ whole genome shotgun (WGS) entry which is preliminary data.</text>
</comment>
<reference evidence="1" key="1">
    <citation type="thesis" date="2020" institute="ProQuest LLC" country="789 East Eisenhower Parkway, Ann Arbor, MI, USA">
        <title>Comparative Genomics and Chromosome Evolution.</title>
        <authorList>
            <person name="Mudd A.B."/>
        </authorList>
    </citation>
    <scope>NUCLEOTIDE SEQUENCE</scope>
    <source>
        <strain evidence="1">Female2</strain>
        <tissue evidence="1">Blood</tissue>
    </source>
</reference>
<evidence type="ECO:0000313" key="2">
    <source>
        <dbReference type="Proteomes" id="UP000812440"/>
    </source>
</evidence>
<keyword evidence="2" id="KW-1185">Reference proteome</keyword>
<protein>
    <submittedName>
        <fullName evidence="1">Uncharacterized protein</fullName>
    </submittedName>
</protein>
<sequence>MYLYFRIQSCAGLLPAPYPQNVTSATQPKIKKTGYQPAAFEPNMTHNPFNSLQFTQTQPANQVPDPMQGVGRSYPRVIGYFAS</sequence>
<proteinExistence type="predicted"/>